<reference evidence="1 2" key="1">
    <citation type="journal article" date="2016" name="Front. Microbiol.">
        <title>Comparative Genomics Analysis of Streptomyces Species Reveals Their Adaptation to the Marine Environment and Their Diversity at the Genomic Level.</title>
        <authorList>
            <person name="Tian X."/>
            <person name="Zhang Z."/>
            <person name="Yang T."/>
            <person name="Chen M."/>
            <person name="Li J."/>
            <person name="Chen F."/>
            <person name="Yang J."/>
            <person name="Li W."/>
            <person name="Zhang B."/>
            <person name="Zhang Z."/>
            <person name="Wu J."/>
            <person name="Zhang C."/>
            <person name="Long L."/>
            <person name="Xiao J."/>
        </authorList>
    </citation>
    <scope>NUCLEOTIDE SEQUENCE [LARGE SCALE GENOMIC DNA]</scope>
    <source>
        <strain evidence="1 2">SCSIO M10372</strain>
    </source>
</reference>
<protein>
    <submittedName>
        <fullName evidence="1">Uncharacterized protein</fullName>
    </submittedName>
</protein>
<dbReference type="AlphaFoldDB" id="A0A1E7LN59"/>
<gene>
    <name evidence="1" type="ORF">AN221_26585</name>
</gene>
<dbReference type="RefSeq" id="WP_070203046.1">
    <property type="nucleotide sequence ID" value="NZ_LJGZ01000097.1"/>
</dbReference>
<dbReference type="EMBL" id="LJGZ01000097">
    <property type="protein sequence ID" value="OEV17618.1"/>
    <property type="molecule type" value="Genomic_DNA"/>
</dbReference>
<comment type="caution">
    <text evidence="1">The sequence shown here is derived from an EMBL/GenBank/DDBJ whole genome shotgun (WGS) entry which is preliminary data.</text>
</comment>
<dbReference type="Pfam" id="PF19926">
    <property type="entry name" value="DUF6389"/>
    <property type="match status" value="1"/>
</dbReference>
<accession>A0A1E7LN59</accession>
<proteinExistence type="predicted"/>
<name>A0A1E7LN59_9ACTN</name>
<organism evidence="1 2">
    <name type="scientific">Streptomyces nanshensis</name>
    <dbReference type="NCBI Taxonomy" id="518642"/>
    <lineage>
        <taxon>Bacteria</taxon>
        <taxon>Bacillati</taxon>
        <taxon>Actinomycetota</taxon>
        <taxon>Actinomycetes</taxon>
        <taxon>Kitasatosporales</taxon>
        <taxon>Streptomycetaceae</taxon>
        <taxon>Streptomyces</taxon>
    </lineage>
</organism>
<dbReference type="PATRIC" id="fig|518642.7.peg.6690"/>
<keyword evidence="2" id="KW-1185">Reference proteome</keyword>
<dbReference type="OrthoDB" id="1440810at2"/>
<sequence length="156" mass="17390">MEPPQGHQDDTETARYRAELRRVLDTASTAVARRLEAIRDTATARTDGVVVDVFPDQDGEGTFAVWARFEGTDSFELDRRLGEERQLFAVVRTGTGWEPPVPERPASWSAALLENVLFDVVTEWIDPLVPADATALFWEVTTPDGTQDHRPVGPSR</sequence>
<evidence type="ECO:0000313" key="2">
    <source>
        <dbReference type="Proteomes" id="UP000175971"/>
    </source>
</evidence>
<dbReference type="Proteomes" id="UP000175971">
    <property type="component" value="Unassembled WGS sequence"/>
</dbReference>
<dbReference type="InterPro" id="IPR045661">
    <property type="entry name" value="DUF6389"/>
</dbReference>
<evidence type="ECO:0000313" key="1">
    <source>
        <dbReference type="EMBL" id="OEV17618.1"/>
    </source>
</evidence>